<reference evidence="2" key="1">
    <citation type="submission" date="2023-03" db="EMBL/GenBank/DDBJ databases">
        <title>Massive genome expansion in bonnet fungi (Mycena s.s.) driven by repeated elements and novel gene families across ecological guilds.</title>
        <authorList>
            <consortium name="Lawrence Berkeley National Laboratory"/>
            <person name="Harder C.B."/>
            <person name="Miyauchi S."/>
            <person name="Viragh M."/>
            <person name="Kuo A."/>
            <person name="Thoen E."/>
            <person name="Andreopoulos B."/>
            <person name="Lu D."/>
            <person name="Skrede I."/>
            <person name="Drula E."/>
            <person name="Henrissat B."/>
            <person name="Morin E."/>
            <person name="Kohler A."/>
            <person name="Barry K."/>
            <person name="LaButti K."/>
            <person name="Morin E."/>
            <person name="Salamov A."/>
            <person name="Lipzen A."/>
            <person name="Mereny Z."/>
            <person name="Hegedus B."/>
            <person name="Baldrian P."/>
            <person name="Stursova M."/>
            <person name="Weitz H."/>
            <person name="Taylor A."/>
            <person name="Grigoriev I.V."/>
            <person name="Nagy L.G."/>
            <person name="Martin F."/>
            <person name="Kauserud H."/>
        </authorList>
    </citation>
    <scope>NUCLEOTIDE SEQUENCE</scope>
    <source>
        <strain evidence="2">CBHHK067</strain>
    </source>
</reference>
<evidence type="ECO:0000256" key="1">
    <source>
        <dbReference type="SAM" id="MobiDB-lite"/>
    </source>
</evidence>
<sequence length="344" mass="38288">MTHKRLETETIGALFQTWEQHFTGKLWVGSGMDLSNSRKTRDFKLGSFESNVEKREMPGYYPYYFLNNHRTASEPCTAFFSVLTPVGRFNPNITIRSPFSAVNPSSAVQDDMDGFMQHQGGIRIKFRIWGRGWHIKPASGRVEEPQNGGVEDLQGQKGVGQGFEGSENYKLTSEIDRLAGLGSCLSGDGEAAHDSEAWPGPRGGNHLLCMEGPGEGGPEEGGPEEGGPEEGWKKTFQPYIRFSNPNSLLCNTNNFIMHKYKSRDTGYPMSRASNAWPHEDNSDLRKTTFHTSSRIIALTSDLPGYRWMLPLGPNGMGLEIHNRASQKPVNGKSHLVYEKKMIGV</sequence>
<organism evidence="2 3">
    <name type="scientific">Mycena rosella</name>
    <name type="common">Pink bonnet</name>
    <name type="synonym">Agaricus rosellus</name>
    <dbReference type="NCBI Taxonomy" id="1033263"/>
    <lineage>
        <taxon>Eukaryota</taxon>
        <taxon>Fungi</taxon>
        <taxon>Dikarya</taxon>
        <taxon>Basidiomycota</taxon>
        <taxon>Agaricomycotina</taxon>
        <taxon>Agaricomycetes</taxon>
        <taxon>Agaricomycetidae</taxon>
        <taxon>Agaricales</taxon>
        <taxon>Marasmiineae</taxon>
        <taxon>Mycenaceae</taxon>
        <taxon>Mycena</taxon>
    </lineage>
</organism>
<dbReference type="Proteomes" id="UP001221757">
    <property type="component" value="Unassembled WGS sequence"/>
</dbReference>
<feature type="compositionally biased region" description="Acidic residues" evidence="1">
    <location>
        <begin position="217"/>
        <end position="228"/>
    </location>
</feature>
<evidence type="ECO:0000313" key="3">
    <source>
        <dbReference type="Proteomes" id="UP001221757"/>
    </source>
</evidence>
<protein>
    <submittedName>
        <fullName evidence="2">Uncharacterized protein</fullName>
    </submittedName>
</protein>
<dbReference type="EMBL" id="JARKIE010000228">
    <property type="protein sequence ID" value="KAJ7664068.1"/>
    <property type="molecule type" value="Genomic_DNA"/>
</dbReference>
<gene>
    <name evidence="2" type="ORF">B0H17DRAFT_1143873</name>
</gene>
<feature type="region of interest" description="Disordered" evidence="1">
    <location>
        <begin position="140"/>
        <end position="161"/>
    </location>
</feature>
<accession>A0AAD7CU19</accession>
<dbReference type="AlphaFoldDB" id="A0AAD7CU19"/>
<comment type="caution">
    <text evidence="2">The sequence shown here is derived from an EMBL/GenBank/DDBJ whole genome shotgun (WGS) entry which is preliminary data.</text>
</comment>
<evidence type="ECO:0000313" key="2">
    <source>
        <dbReference type="EMBL" id="KAJ7664068.1"/>
    </source>
</evidence>
<feature type="region of interest" description="Disordered" evidence="1">
    <location>
        <begin position="210"/>
        <end position="231"/>
    </location>
</feature>
<proteinExistence type="predicted"/>
<name>A0AAD7CU19_MYCRO</name>
<keyword evidence="3" id="KW-1185">Reference proteome</keyword>